<accession>A0A0K2T9X7</accession>
<proteinExistence type="predicted"/>
<sequence length="51" mass="5818">MSQYGNVLYELSSYDIVHHTMSNANCIIIKENRITSSTFGSQSMCMRNKVN</sequence>
<organism evidence="1">
    <name type="scientific">Lepeophtheirus salmonis</name>
    <name type="common">Salmon louse</name>
    <name type="synonym">Caligus salmonis</name>
    <dbReference type="NCBI Taxonomy" id="72036"/>
    <lineage>
        <taxon>Eukaryota</taxon>
        <taxon>Metazoa</taxon>
        <taxon>Ecdysozoa</taxon>
        <taxon>Arthropoda</taxon>
        <taxon>Crustacea</taxon>
        <taxon>Multicrustacea</taxon>
        <taxon>Hexanauplia</taxon>
        <taxon>Copepoda</taxon>
        <taxon>Siphonostomatoida</taxon>
        <taxon>Caligidae</taxon>
        <taxon>Lepeophtheirus</taxon>
    </lineage>
</organism>
<dbReference type="AlphaFoldDB" id="A0A0K2T9X7"/>
<name>A0A0K2T9X7_LEPSM</name>
<reference evidence="1" key="1">
    <citation type="submission" date="2014-05" db="EMBL/GenBank/DDBJ databases">
        <authorList>
            <person name="Chronopoulou M."/>
        </authorList>
    </citation>
    <scope>NUCLEOTIDE SEQUENCE</scope>
    <source>
        <tissue evidence="1">Whole organism</tissue>
    </source>
</reference>
<dbReference type="EMBL" id="HACA01005513">
    <property type="protein sequence ID" value="CDW22874.1"/>
    <property type="molecule type" value="Transcribed_RNA"/>
</dbReference>
<protein>
    <submittedName>
        <fullName evidence="1">Uncharacterized protein</fullName>
    </submittedName>
</protein>
<evidence type="ECO:0000313" key="1">
    <source>
        <dbReference type="EMBL" id="CDW22874.1"/>
    </source>
</evidence>